<dbReference type="GO" id="GO:0006635">
    <property type="term" value="P:fatty acid beta-oxidation"/>
    <property type="evidence" value="ECO:0007669"/>
    <property type="project" value="TreeGrafter"/>
</dbReference>
<dbReference type="EMBL" id="JAEKJA010000012">
    <property type="protein sequence ID" value="MBJ3777036.1"/>
    <property type="molecule type" value="Genomic_DNA"/>
</dbReference>
<organism evidence="1 2">
    <name type="scientific">Acuticoccus mangrovi</name>
    <dbReference type="NCBI Taxonomy" id="2796142"/>
    <lineage>
        <taxon>Bacteria</taxon>
        <taxon>Pseudomonadati</taxon>
        <taxon>Pseudomonadota</taxon>
        <taxon>Alphaproteobacteria</taxon>
        <taxon>Hyphomicrobiales</taxon>
        <taxon>Amorphaceae</taxon>
        <taxon>Acuticoccus</taxon>
    </lineage>
</organism>
<dbReference type="PANTHER" id="PTHR11941:SF54">
    <property type="entry name" value="ENOYL-COA HYDRATASE, MITOCHONDRIAL"/>
    <property type="match status" value="1"/>
</dbReference>
<accession>A0A934IQU8</accession>
<dbReference type="InterPro" id="IPR029045">
    <property type="entry name" value="ClpP/crotonase-like_dom_sf"/>
</dbReference>
<gene>
    <name evidence="1" type="ORF">JCR33_15115</name>
</gene>
<dbReference type="CDD" id="cd06558">
    <property type="entry name" value="crotonase-like"/>
    <property type="match status" value="1"/>
</dbReference>
<dbReference type="SUPFAM" id="SSF52096">
    <property type="entry name" value="ClpP/crotonase"/>
    <property type="match status" value="1"/>
</dbReference>
<name>A0A934IQU8_9HYPH</name>
<dbReference type="Proteomes" id="UP000609531">
    <property type="component" value="Unassembled WGS sequence"/>
</dbReference>
<keyword evidence="2" id="KW-1185">Reference proteome</keyword>
<sequence length="252" mass="27572">MITLDVEDHVAVVTMNRAPVNAFNRAMRDRIVAVFDEVSERDDIRVAVLTSSQKVFSAGADLKERPDPTVAGEFSSHNRITRETGNAIMECAKPVIAACNGTALGLGFALLTHCDIMLASEDATFGMPEINVGLAGGASMLKTVLGRSDMRLMFFTGRRLPAAELYRMNVLSAVYKADELMDAAMSLAREIASKSPVAMRYAKASCNIADLMPQKYAYRFEQDYTVALSKTEDAQEARAAFIEKRAPVFKGR</sequence>
<proteinExistence type="predicted"/>
<dbReference type="AlphaFoldDB" id="A0A934IQU8"/>
<dbReference type="GO" id="GO:0003824">
    <property type="term" value="F:catalytic activity"/>
    <property type="evidence" value="ECO:0007669"/>
    <property type="project" value="UniProtKB-ARBA"/>
</dbReference>
<dbReference type="NCBIfam" id="NF005073">
    <property type="entry name" value="PRK06495.1"/>
    <property type="match status" value="1"/>
</dbReference>
<protein>
    <submittedName>
        <fullName evidence="1">Enoyl-CoA hydratase/isomerase family protein</fullName>
    </submittedName>
</protein>
<reference evidence="1" key="1">
    <citation type="submission" date="2020-12" db="EMBL/GenBank/DDBJ databases">
        <title>Bacterial taxonomy.</title>
        <authorList>
            <person name="Pan X."/>
        </authorList>
    </citation>
    <scope>NUCLEOTIDE SEQUENCE</scope>
    <source>
        <strain evidence="1">B2012</strain>
    </source>
</reference>
<comment type="caution">
    <text evidence="1">The sequence shown here is derived from an EMBL/GenBank/DDBJ whole genome shotgun (WGS) entry which is preliminary data.</text>
</comment>
<dbReference type="Gene3D" id="3.90.226.10">
    <property type="entry name" value="2-enoyl-CoA Hydratase, Chain A, domain 1"/>
    <property type="match status" value="1"/>
</dbReference>
<dbReference type="InterPro" id="IPR001753">
    <property type="entry name" value="Enoyl-CoA_hydra/iso"/>
</dbReference>
<dbReference type="PANTHER" id="PTHR11941">
    <property type="entry name" value="ENOYL-COA HYDRATASE-RELATED"/>
    <property type="match status" value="1"/>
</dbReference>
<evidence type="ECO:0000313" key="2">
    <source>
        <dbReference type="Proteomes" id="UP000609531"/>
    </source>
</evidence>
<evidence type="ECO:0000313" key="1">
    <source>
        <dbReference type="EMBL" id="MBJ3777036.1"/>
    </source>
</evidence>
<dbReference type="Pfam" id="PF00378">
    <property type="entry name" value="ECH_1"/>
    <property type="match status" value="1"/>
</dbReference>